<feature type="coiled-coil region" evidence="12">
    <location>
        <begin position="466"/>
        <end position="493"/>
    </location>
</feature>
<proteinExistence type="predicted"/>
<gene>
    <name evidence="15" type="ORF">F1609_10415</name>
</gene>
<dbReference type="RefSeq" id="WP_167076361.1">
    <property type="nucleotide sequence ID" value="NZ_VVIW01000004.1"/>
</dbReference>
<evidence type="ECO:0000256" key="7">
    <source>
        <dbReference type="ARBA" id="ARBA00022801"/>
    </source>
</evidence>
<evidence type="ECO:0000256" key="6">
    <source>
        <dbReference type="ARBA" id="ARBA00022723"/>
    </source>
</evidence>
<protein>
    <submittedName>
        <fullName evidence="15">M48 family metalloprotease</fullName>
    </submittedName>
</protein>
<feature type="domain" description="Peptidase M48" evidence="14">
    <location>
        <begin position="105"/>
        <end position="322"/>
    </location>
</feature>
<dbReference type="EMBL" id="VVIW01000004">
    <property type="protein sequence ID" value="NHZ40563.1"/>
    <property type="molecule type" value="Genomic_DNA"/>
</dbReference>
<dbReference type="GO" id="GO:0008237">
    <property type="term" value="F:metallopeptidase activity"/>
    <property type="evidence" value="ECO:0007669"/>
    <property type="project" value="UniProtKB-KW"/>
</dbReference>
<keyword evidence="16" id="KW-1185">Reference proteome</keyword>
<comment type="subcellular location">
    <subcellularLocation>
        <location evidence="2">Cell membrane</location>
        <topology evidence="2">Multi-pass membrane protein</topology>
    </subcellularLocation>
</comment>
<feature type="transmembrane region" description="Helical" evidence="13">
    <location>
        <begin position="18"/>
        <end position="39"/>
    </location>
</feature>
<evidence type="ECO:0000256" key="12">
    <source>
        <dbReference type="SAM" id="Coils"/>
    </source>
</evidence>
<keyword evidence="4" id="KW-0645">Protease</keyword>
<organism evidence="15 16">
    <name type="scientific">Massilia aquatica</name>
    <dbReference type="NCBI Taxonomy" id="2609000"/>
    <lineage>
        <taxon>Bacteria</taxon>
        <taxon>Pseudomonadati</taxon>
        <taxon>Pseudomonadota</taxon>
        <taxon>Betaproteobacteria</taxon>
        <taxon>Burkholderiales</taxon>
        <taxon>Oxalobacteraceae</taxon>
        <taxon>Telluria group</taxon>
        <taxon>Massilia</taxon>
    </lineage>
</organism>
<dbReference type="PANTHER" id="PTHR43221">
    <property type="entry name" value="PROTEASE HTPX"/>
    <property type="match status" value="1"/>
</dbReference>
<evidence type="ECO:0000256" key="10">
    <source>
        <dbReference type="ARBA" id="ARBA00023049"/>
    </source>
</evidence>
<dbReference type="InterPro" id="IPR050083">
    <property type="entry name" value="HtpX_protease"/>
</dbReference>
<evidence type="ECO:0000313" key="15">
    <source>
        <dbReference type="EMBL" id="NHZ40563.1"/>
    </source>
</evidence>
<keyword evidence="5 13" id="KW-0812">Transmembrane</keyword>
<keyword evidence="11 13" id="KW-0472">Membrane</keyword>
<evidence type="ECO:0000256" key="13">
    <source>
        <dbReference type="SAM" id="Phobius"/>
    </source>
</evidence>
<keyword evidence="10 15" id="KW-0482">Metalloprotease</keyword>
<keyword evidence="7" id="KW-0378">Hydrolase</keyword>
<evidence type="ECO:0000256" key="11">
    <source>
        <dbReference type="ARBA" id="ARBA00023136"/>
    </source>
</evidence>
<keyword evidence="6" id="KW-0479">Metal-binding</keyword>
<keyword evidence="3" id="KW-1003">Cell membrane</keyword>
<dbReference type="PANTHER" id="PTHR43221:SF1">
    <property type="entry name" value="PROTEASE HTPX"/>
    <property type="match status" value="1"/>
</dbReference>
<evidence type="ECO:0000256" key="5">
    <source>
        <dbReference type="ARBA" id="ARBA00022692"/>
    </source>
</evidence>
<dbReference type="InterPro" id="IPR001915">
    <property type="entry name" value="Peptidase_M48"/>
</dbReference>
<keyword evidence="12" id="KW-0175">Coiled coil</keyword>
<evidence type="ECO:0000256" key="2">
    <source>
        <dbReference type="ARBA" id="ARBA00004651"/>
    </source>
</evidence>
<evidence type="ECO:0000256" key="3">
    <source>
        <dbReference type="ARBA" id="ARBA00022475"/>
    </source>
</evidence>
<evidence type="ECO:0000313" key="16">
    <source>
        <dbReference type="Proteomes" id="UP000819052"/>
    </source>
</evidence>
<comment type="cofactor">
    <cofactor evidence="1">
        <name>Zn(2+)</name>
        <dbReference type="ChEBI" id="CHEBI:29105"/>
    </cofactor>
</comment>
<evidence type="ECO:0000256" key="1">
    <source>
        <dbReference type="ARBA" id="ARBA00001947"/>
    </source>
</evidence>
<keyword evidence="9 13" id="KW-1133">Transmembrane helix</keyword>
<feature type="transmembrane region" description="Helical" evidence="13">
    <location>
        <begin position="79"/>
        <end position="100"/>
    </location>
</feature>
<dbReference type="CDD" id="cd07328">
    <property type="entry name" value="M48_Ste24p_like"/>
    <property type="match status" value="1"/>
</dbReference>
<accession>A0ABX0M680</accession>
<dbReference type="Proteomes" id="UP000819052">
    <property type="component" value="Unassembled WGS sequence"/>
</dbReference>
<sequence>MYTPWQVFFEGAGSDLGIFAWVMAICSLFIAVMMIKAIFSVSNAKYDGLHEVTADDQPRLFAYLFELADAAGAPRPHRVFLSATVNAAVFYDLSLFNLIFPSKKNLLIGLPLVNTLSRGELRAVLAHEFGHFAQRSMAVGRWAYVAQQIVGHMVTRRDSFDEFLVGIGRIDFRLTIAVGVLQVIIWSIRSLLDTVFQVVMLMQRALSREMEMQADLVAVSLTGSDALVHALHRTRGADDAWDRALAFIQGEYAAGRATRDAFAVQTHILQRMSNILNDPSYANVPPLPEERRHAHRVFKAELAQPSKMWLTHPLNHEREANAKRIYVHAKIDPASAWSIFEQPAALREQITRTLLVGDHKPTFVELEESLKTLARPFKREQYSRRYCGIYFSRALTRHASALTQLRDAHYAASPATLASLYPATLTDDVHQLRNLSDERTQLDALIAGRLTAPGGVVRLRGEEFRKKQLPAALARVRAEIDEVEQRLYRHDRLCRSWHQDMARQLGGGWQAYLDGLLAMVHYAEHRLADLYDAQGMMHNAAAVVTAVNRVTAEGVARVVGQAAGLYSVLDQIYREAAQVHIDPRLAARLAVDTDWQTALGNFNMTPPHADTINDFMHYSDGWVNALSSWLDALRADALEELLLTETMIARCSRGGEAMVLAPPPSRAPASYPVLLAGAERKRQQQLGWWARFQRADGMVPGAARLLVAASIVIAVLSAGSFTKGGVSAYGSDPVIIVYNGLGLPVSVDIDGRKAVVPAHVNRELSVPALGKHHVETRSGDGRLIEAFDAVAERGGHPVYNVASATPLVQWHATYGNDKPVPDEMLGTVRWVDRRADFRFEKPPESISSKHGGGSRSVLDGLADASPETQIGALENEAKAKQLGLLHARWDETSAAHSETWFTYAATFPEFGAILAERLKRAPRDVLLRRAEMDAVDGAQKAALCKDLGAQAAAQPDDGDLAYLALRCRDTGPGAHGEMLAARARWPKNLWLARWSAYDKLHSKDFTDAVADLEQIARGSAAGSNYASMDLARLKRLLGQDADLAQLASRSPQLEELLTIEKGVFPAGSPLRAYVALASGRVDEASRMAASNPARAAHVVRLAAASDGADTALIKRAMALPFGEGMGRANVWLGLALAHKHGYDTAPYRNATGSAAGPYQAPMLAFIDAIAAGKNPRSAERLLDTIPPEQRAYAWSAALVLLGEKAPPEWRTSVRRLLFSSERPYFKSA</sequence>
<dbReference type="Gene3D" id="3.30.2010.10">
    <property type="entry name" value="Metalloproteases ('zincins'), catalytic domain"/>
    <property type="match status" value="1"/>
</dbReference>
<name>A0ABX0M680_9BURK</name>
<evidence type="ECO:0000256" key="8">
    <source>
        <dbReference type="ARBA" id="ARBA00022833"/>
    </source>
</evidence>
<evidence type="ECO:0000259" key="14">
    <source>
        <dbReference type="Pfam" id="PF01435"/>
    </source>
</evidence>
<keyword evidence="8" id="KW-0862">Zinc</keyword>
<reference evidence="15 16" key="1">
    <citation type="submission" date="2019-09" db="EMBL/GenBank/DDBJ databases">
        <title>Taxonomy of Antarctic Massilia spp.: description of Massilia rubra sp. nov., Massilia aquatica sp. nov., Massilia mucilaginosa sp. nov., Massilia frigida sp. nov. isolated from streams, lakes and regoliths.</title>
        <authorList>
            <person name="Holochova P."/>
            <person name="Sedlacek I."/>
            <person name="Kralova S."/>
            <person name="Maslanova I."/>
            <person name="Busse H.-J."/>
            <person name="Stankova E."/>
            <person name="Vrbovska V."/>
            <person name="Kovarovic V."/>
            <person name="Bartak M."/>
            <person name="Svec P."/>
            <person name="Pantucek R."/>
        </authorList>
    </citation>
    <scope>NUCLEOTIDE SEQUENCE [LARGE SCALE GENOMIC DNA]</scope>
    <source>
        <strain evidence="15 16">CCM 8693</strain>
    </source>
</reference>
<comment type="caution">
    <text evidence="15">The sequence shown here is derived from an EMBL/GenBank/DDBJ whole genome shotgun (WGS) entry which is preliminary data.</text>
</comment>
<evidence type="ECO:0000256" key="4">
    <source>
        <dbReference type="ARBA" id="ARBA00022670"/>
    </source>
</evidence>
<dbReference type="Pfam" id="PF01435">
    <property type="entry name" value="Peptidase_M48"/>
    <property type="match status" value="1"/>
</dbReference>
<evidence type="ECO:0000256" key="9">
    <source>
        <dbReference type="ARBA" id="ARBA00022989"/>
    </source>
</evidence>